<dbReference type="CDD" id="cd18808">
    <property type="entry name" value="SF1_C_Upf1"/>
    <property type="match status" value="1"/>
</dbReference>
<name>A8NTD9_COPC7</name>
<dbReference type="GO" id="GO:0005524">
    <property type="term" value="F:ATP binding"/>
    <property type="evidence" value="ECO:0007669"/>
    <property type="project" value="UniProtKB-KW"/>
</dbReference>
<dbReference type="GO" id="GO:0016787">
    <property type="term" value="F:hydrolase activity"/>
    <property type="evidence" value="ECO:0007669"/>
    <property type="project" value="UniProtKB-KW"/>
</dbReference>
<comment type="caution">
    <text evidence="6">The sequence shown here is derived from an EMBL/GenBank/DDBJ whole genome shotgun (WGS) entry which is preliminary data.</text>
</comment>
<keyword evidence="3" id="KW-0347">Helicase</keyword>
<dbReference type="InParanoid" id="A8NTD9"/>
<dbReference type="STRING" id="240176.A8NTD9"/>
<proteinExistence type="predicted"/>
<evidence type="ECO:0000313" key="6">
    <source>
        <dbReference type="EMBL" id="EAU85577.1"/>
    </source>
</evidence>
<dbReference type="PANTHER" id="PTHR43788:SF8">
    <property type="entry name" value="DNA-BINDING PROTEIN SMUBP-2"/>
    <property type="match status" value="1"/>
</dbReference>
<evidence type="ECO:0000256" key="3">
    <source>
        <dbReference type="ARBA" id="ARBA00022806"/>
    </source>
</evidence>
<dbReference type="KEGG" id="cci:CC1G_06290"/>
<evidence type="ECO:0000256" key="2">
    <source>
        <dbReference type="ARBA" id="ARBA00022801"/>
    </source>
</evidence>
<feature type="domain" description="DNA2/NAM7 helicase-like C-terminal" evidence="5">
    <location>
        <begin position="573"/>
        <end position="739"/>
    </location>
</feature>
<reference evidence="6 7" key="1">
    <citation type="journal article" date="2010" name="Proc. Natl. Acad. Sci. U.S.A.">
        <title>Insights into evolution of multicellular fungi from the assembled chromosomes of the mushroom Coprinopsis cinerea (Coprinus cinereus).</title>
        <authorList>
            <person name="Stajich J.E."/>
            <person name="Wilke S.K."/>
            <person name="Ahren D."/>
            <person name="Au C.H."/>
            <person name="Birren B.W."/>
            <person name="Borodovsky M."/>
            <person name="Burns C."/>
            <person name="Canback B."/>
            <person name="Casselton L.A."/>
            <person name="Cheng C.K."/>
            <person name="Deng J."/>
            <person name="Dietrich F.S."/>
            <person name="Fargo D.C."/>
            <person name="Farman M.L."/>
            <person name="Gathman A.C."/>
            <person name="Goldberg J."/>
            <person name="Guigo R."/>
            <person name="Hoegger P.J."/>
            <person name="Hooker J.B."/>
            <person name="Huggins A."/>
            <person name="James T.Y."/>
            <person name="Kamada T."/>
            <person name="Kilaru S."/>
            <person name="Kodira C."/>
            <person name="Kues U."/>
            <person name="Kupfer D."/>
            <person name="Kwan H.S."/>
            <person name="Lomsadze A."/>
            <person name="Li W."/>
            <person name="Lilly W.W."/>
            <person name="Ma L.J."/>
            <person name="Mackey A.J."/>
            <person name="Manning G."/>
            <person name="Martin F."/>
            <person name="Muraguchi H."/>
            <person name="Natvig D.O."/>
            <person name="Palmerini H."/>
            <person name="Ramesh M.A."/>
            <person name="Rehmeyer C.J."/>
            <person name="Roe B.A."/>
            <person name="Shenoy N."/>
            <person name="Stanke M."/>
            <person name="Ter-Hovhannisyan V."/>
            <person name="Tunlid A."/>
            <person name="Velagapudi R."/>
            <person name="Vision T.J."/>
            <person name="Zeng Q."/>
            <person name="Zolan M.E."/>
            <person name="Pukkila P.J."/>
        </authorList>
    </citation>
    <scope>NUCLEOTIDE SEQUENCE [LARGE SCALE GENOMIC DNA]</scope>
    <source>
        <strain evidence="7">Okayama-7 / 130 / ATCC MYA-4618 / FGSC 9003</strain>
    </source>
</reference>
<dbReference type="Proteomes" id="UP000001861">
    <property type="component" value="Unassembled WGS sequence"/>
</dbReference>
<gene>
    <name evidence="6" type="ORF">CC1G_06290</name>
</gene>
<keyword evidence="4" id="KW-0067">ATP-binding</keyword>
<evidence type="ECO:0000256" key="1">
    <source>
        <dbReference type="ARBA" id="ARBA00022741"/>
    </source>
</evidence>
<accession>A8NTD9</accession>
<dbReference type="eggNOG" id="KOG1802">
    <property type="taxonomic scope" value="Eukaryota"/>
</dbReference>
<dbReference type="AlphaFoldDB" id="A8NTD9"/>
<dbReference type="CDD" id="cd17934">
    <property type="entry name" value="DEXXQc_Upf1-like"/>
    <property type="match status" value="1"/>
</dbReference>
<dbReference type="RefSeq" id="XP_001836205.1">
    <property type="nucleotide sequence ID" value="XM_001836153.1"/>
</dbReference>
<keyword evidence="1" id="KW-0547">Nucleotide-binding</keyword>
<dbReference type="OMA" id="KLSWENK"/>
<protein>
    <recommendedName>
        <fullName evidence="5">DNA2/NAM7 helicase-like C-terminal domain-containing protein</fullName>
    </recommendedName>
</protein>
<dbReference type="PANTHER" id="PTHR43788">
    <property type="entry name" value="DNA2/NAM7 HELICASE FAMILY MEMBER"/>
    <property type="match status" value="1"/>
</dbReference>
<dbReference type="InterPro" id="IPR027417">
    <property type="entry name" value="P-loop_NTPase"/>
</dbReference>
<keyword evidence="2" id="KW-0378">Hydrolase</keyword>
<sequence>MTSHFSFDQDFYRLFEWTVDVDVCHENDASVGASLDTFIDSIENNAVGLFGVYGVKGALTKLALATYSRVLIISVKPGTKVKSALVTRRRLETDILAASTITKEGFLLDSLSYSLFHDLGVRIKHAFNLTKSFGSPSLQNFIDVLGDRDIDNKEAARSLFKTLEKREVTNAETARHAWLTVASGLLPDIQKKRPKRIAIDTVVMDVHHLKVVSKLHRHQALLRNLVPDVVQNEVSGDAKFKGGNISVVSARFKTRIQYTGGQQTLQLCMKQGDRVVNIAAKTKKVDGRSVSITSSSKTKLPAAGALVSVKTIGREPPSNSEAIRTNLFGQILQGRSSILTNPFVRTIWLPHEKPNWVPVKAMSSMCSGLVPSSTYNLNVSQVTAVNAILSPAQHDRVVLVHGPPGTGKTTVIGAATYNLTSRDPQACIWLVAHSNVAVKNIAEKLVQIGFEDFRLVVSKDFHYDWHEHLYQKVEHRMIRTDSLPKTAIEASRMVLGSRVILCTLTTLLNDKLSNIARVVPVEALVVDEASQIEVGDYIPIINRYQSTLRKLVFIGDHKQLAPYGSEDVKELESIFEKDHLCKRAIMLDTQYRMPIPIGAFISQHVYGGKLKSQHPLSSFKTCRFVDVKGSSEMKRGHSWVNIKEVQAVIALARTLDASKMSFKIITPYDPQRSMIENQLKQEKLPHEDKCFNVDSFQGNEADYIIISLVRSDKLGFLQESRRVNVMLTRCKRGMVICTSRHFVQSIAKGSLVGKLAATVGEKAWMESKRVLYSNANPFN</sequence>
<organism evidence="6 7">
    <name type="scientific">Coprinopsis cinerea (strain Okayama-7 / 130 / ATCC MYA-4618 / FGSC 9003)</name>
    <name type="common">Inky cap fungus</name>
    <name type="synonym">Hormographiella aspergillata</name>
    <dbReference type="NCBI Taxonomy" id="240176"/>
    <lineage>
        <taxon>Eukaryota</taxon>
        <taxon>Fungi</taxon>
        <taxon>Dikarya</taxon>
        <taxon>Basidiomycota</taxon>
        <taxon>Agaricomycotina</taxon>
        <taxon>Agaricomycetes</taxon>
        <taxon>Agaricomycetidae</taxon>
        <taxon>Agaricales</taxon>
        <taxon>Agaricineae</taxon>
        <taxon>Psathyrellaceae</taxon>
        <taxon>Coprinopsis</taxon>
    </lineage>
</organism>
<dbReference type="VEuPathDB" id="FungiDB:CC1G_06290"/>
<evidence type="ECO:0000256" key="4">
    <source>
        <dbReference type="ARBA" id="ARBA00022840"/>
    </source>
</evidence>
<evidence type="ECO:0000313" key="7">
    <source>
        <dbReference type="Proteomes" id="UP000001861"/>
    </source>
</evidence>
<dbReference type="OrthoDB" id="6513042at2759"/>
<evidence type="ECO:0000259" key="5">
    <source>
        <dbReference type="Pfam" id="PF13087"/>
    </source>
</evidence>
<dbReference type="SUPFAM" id="SSF52540">
    <property type="entry name" value="P-loop containing nucleoside triphosphate hydrolases"/>
    <property type="match status" value="1"/>
</dbReference>
<dbReference type="InterPro" id="IPR047187">
    <property type="entry name" value="SF1_C_Upf1"/>
</dbReference>
<dbReference type="Pfam" id="PF13087">
    <property type="entry name" value="AAA_12"/>
    <property type="match status" value="1"/>
</dbReference>
<dbReference type="Pfam" id="PF13245">
    <property type="entry name" value="AAA_19"/>
    <property type="match status" value="1"/>
</dbReference>
<dbReference type="Gene3D" id="3.40.50.300">
    <property type="entry name" value="P-loop containing nucleotide triphosphate hydrolases"/>
    <property type="match status" value="2"/>
</dbReference>
<keyword evidence="7" id="KW-1185">Reference proteome</keyword>
<dbReference type="GO" id="GO:0043139">
    <property type="term" value="F:5'-3' DNA helicase activity"/>
    <property type="evidence" value="ECO:0007669"/>
    <property type="project" value="TreeGrafter"/>
</dbReference>
<dbReference type="GeneID" id="6012745"/>
<dbReference type="InterPro" id="IPR050534">
    <property type="entry name" value="Coronavir_polyprotein_1ab"/>
</dbReference>
<dbReference type="EMBL" id="AACS02000004">
    <property type="protein sequence ID" value="EAU85577.1"/>
    <property type="molecule type" value="Genomic_DNA"/>
</dbReference>
<dbReference type="InterPro" id="IPR041679">
    <property type="entry name" value="DNA2/NAM7-like_C"/>
</dbReference>